<dbReference type="EMBL" id="CP099547">
    <property type="protein sequence ID" value="USR79264.1"/>
    <property type="molecule type" value="Genomic_DNA"/>
</dbReference>
<accession>A0ABY5AGE5</accession>
<feature type="region of interest" description="Disordered" evidence="1">
    <location>
        <begin position="361"/>
        <end position="386"/>
    </location>
</feature>
<dbReference type="RefSeq" id="WP_252673138.1">
    <property type="nucleotide sequence ID" value="NZ_CP099547.1"/>
</dbReference>
<dbReference type="InterPro" id="IPR023849">
    <property type="entry name" value="TQXA_dom"/>
</dbReference>
<keyword evidence="2" id="KW-0472">Membrane</keyword>
<keyword evidence="6" id="KW-1185">Reference proteome</keyword>
<feature type="chain" id="PRO_5047469262" evidence="3">
    <location>
        <begin position="27"/>
        <end position="434"/>
    </location>
</feature>
<reference evidence="5" key="1">
    <citation type="submission" date="2022-06" db="EMBL/GenBank/DDBJ databases">
        <title>Complete Genome Sequence of Arcanobacterium pinnipediorum strain DSM 28752 isolated from a harbour seal.</title>
        <authorList>
            <person name="Borowiak M."/>
            <person name="Kreitlow A."/>
            <person name="Alssahen M."/>
            <person name="Malorny B."/>
            <person name="Laemmler C."/>
            <person name="Prenger-Berninghoff E."/>
            <person name="Siebert U."/>
            <person name="Ploetz M."/>
            <person name="Abdulmawjood A."/>
        </authorList>
    </citation>
    <scope>NUCLEOTIDE SEQUENCE</scope>
    <source>
        <strain evidence="5">DSM 28752</strain>
    </source>
</reference>
<evidence type="ECO:0000256" key="1">
    <source>
        <dbReference type="SAM" id="MobiDB-lite"/>
    </source>
</evidence>
<protein>
    <submittedName>
        <fullName evidence="5">Thioester domain-containing protein</fullName>
    </submittedName>
</protein>
<evidence type="ECO:0000259" key="4">
    <source>
        <dbReference type="Pfam" id="PF08341"/>
    </source>
</evidence>
<keyword evidence="2" id="KW-1133">Transmembrane helix</keyword>
<sequence length="434" mass="47671">MNLVIRLLTILTATIFVLVPVGSAHADDSSYRIEAQEENLRGITMSYRPVVEANLHPGYTRQVWRTRPMLFTIKDPHNALYRAYCLEITVSINRNSPISLTDWDGFLGDNAFGIDPQVRQKVAWIVQHSFPTRSIAELAQDLDIPHLSVPQAITATQSAIWRLTDGVEPDFADLDNRSSQSEDSAAITKLYNYLLSEHNTGLDHPNLDSEIRVEVPREVGLAGELIGPITIKTALPSVSVELPDARALVDVAGNEIDLDHVQPGQEMYLDLRNVADRGNLRIVVSAMVPQYDRSLITPLISPEEHGQSLVLIRHSQQRQETEAVLQWLGVDDVCRDEAGNPVRDGLTGNVIVAGSDQCVPSLPSVPEPDSAPPVPEPHPQTSDVVTHSAPAGEDVVPGQQLAKTGFEAWYLTGMALLLIGAGVFMLRWRSTFSA</sequence>
<keyword evidence="2" id="KW-0812">Transmembrane</keyword>
<proteinExistence type="predicted"/>
<dbReference type="Gene3D" id="1.10.150.480">
    <property type="match status" value="1"/>
</dbReference>
<dbReference type="Pfam" id="PF08341">
    <property type="entry name" value="TED"/>
    <property type="match status" value="1"/>
</dbReference>
<dbReference type="InterPro" id="IPR013552">
    <property type="entry name" value="Thioester_dom"/>
</dbReference>
<dbReference type="NCBIfam" id="TIGR03934">
    <property type="entry name" value="TQXA_dom"/>
    <property type="match status" value="1"/>
</dbReference>
<feature type="domain" description="Thioester" evidence="4">
    <location>
        <begin position="82"/>
        <end position="199"/>
    </location>
</feature>
<keyword evidence="3" id="KW-0732">Signal</keyword>
<evidence type="ECO:0000256" key="2">
    <source>
        <dbReference type="SAM" id="Phobius"/>
    </source>
</evidence>
<name>A0ABY5AGE5_9ACTO</name>
<dbReference type="Proteomes" id="UP001056109">
    <property type="component" value="Chromosome"/>
</dbReference>
<feature type="compositionally biased region" description="Pro residues" evidence="1">
    <location>
        <begin position="363"/>
        <end position="378"/>
    </location>
</feature>
<feature type="transmembrane region" description="Helical" evidence="2">
    <location>
        <begin position="408"/>
        <end position="428"/>
    </location>
</feature>
<organism evidence="5 6">
    <name type="scientific">Arcanobacterium pinnipediorum</name>
    <dbReference type="NCBI Taxonomy" id="1503041"/>
    <lineage>
        <taxon>Bacteria</taxon>
        <taxon>Bacillati</taxon>
        <taxon>Actinomycetota</taxon>
        <taxon>Actinomycetes</taxon>
        <taxon>Actinomycetales</taxon>
        <taxon>Actinomycetaceae</taxon>
        <taxon>Arcanobacterium</taxon>
    </lineage>
</organism>
<feature type="signal peptide" evidence="3">
    <location>
        <begin position="1"/>
        <end position="26"/>
    </location>
</feature>
<evidence type="ECO:0000313" key="5">
    <source>
        <dbReference type="EMBL" id="USR79264.1"/>
    </source>
</evidence>
<evidence type="ECO:0000313" key="6">
    <source>
        <dbReference type="Proteomes" id="UP001056109"/>
    </source>
</evidence>
<evidence type="ECO:0000256" key="3">
    <source>
        <dbReference type="SAM" id="SignalP"/>
    </source>
</evidence>
<gene>
    <name evidence="5" type="ORF">NG665_07760</name>
</gene>